<dbReference type="InterPro" id="IPR036097">
    <property type="entry name" value="HisK_dim/P_sf"/>
</dbReference>
<dbReference type="CDD" id="cd00075">
    <property type="entry name" value="HATPase"/>
    <property type="match status" value="1"/>
</dbReference>
<dbReference type="GO" id="GO:0000156">
    <property type="term" value="F:phosphorelay response regulator activity"/>
    <property type="evidence" value="ECO:0007669"/>
    <property type="project" value="TreeGrafter"/>
</dbReference>
<dbReference type="GO" id="GO:0016020">
    <property type="term" value="C:membrane"/>
    <property type="evidence" value="ECO:0007669"/>
    <property type="project" value="UniProtKB-SubCell"/>
</dbReference>
<dbReference type="Gene3D" id="3.30.565.10">
    <property type="entry name" value="Histidine kinase-like ATPase, C-terminal domain"/>
    <property type="match status" value="1"/>
</dbReference>
<reference evidence="12 13" key="1">
    <citation type="submission" date="2018-05" db="EMBL/GenBank/DDBJ databases">
        <title>Genomic Encyclopedia of Type Strains, Phase IV (KMG-IV): sequencing the most valuable type-strain genomes for metagenomic binning, comparative biology and taxonomic classification.</title>
        <authorList>
            <person name="Goeker M."/>
        </authorList>
    </citation>
    <scope>NUCLEOTIDE SEQUENCE [LARGE SCALE GENOMIC DNA]</scope>
    <source>
        <strain evidence="12 13">DSM 26006</strain>
    </source>
</reference>
<dbReference type="InterPro" id="IPR017181">
    <property type="entry name" value="Sig_transdc_His_kin_CHASE2"/>
</dbReference>
<keyword evidence="10" id="KW-0472">Membrane</keyword>
<dbReference type="GO" id="GO:0030295">
    <property type="term" value="F:protein kinase activator activity"/>
    <property type="evidence" value="ECO:0007669"/>
    <property type="project" value="TreeGrafter"/>
</dbReference>
<evidence type="ECO:0000313" key="13">
    <source>
        <dbReference type="Proteomes" id="UP000246483"/>
    </source>
</evidence>
<dbReference type="InterPro" id="IPR005467">
    <property type="entry name" value="His_kinase_dom"/>
</dbReference>
<dbReference type="SMART" id="SM00387">
    <property type="entry name" value="HATPase_c"/>
    <property type="match status" value="1"/>
</dbReference>
<keyword evidence="10" id="KW-0812">Transmembrane</keyword>
<keyword evidence="10" id="KW-1133">Transmembrane helix</keyword>
<dbReference type="CDD" id="cd00082">
    <property type="entry name" value="HisKA"/>
    <property type="match status" value="1"/>
</dbReference>
<dbReference type="SMART" id="SM00091">
    <property type="entry name" value="PAS"/>
    <property type="match status" value="1"/>
</dbReference>
<keyword evidence="13" id="KW-1185">Reference proteome</keyword>
<gene>
    <name evidence="12" type="ORF">DFR36_10295</name>
</gene>
<evidence type="ECO:0000256" key="10">
    <source>
        <dbReference type="SAM" id="Phobius"/>
    </source>
</evidence>
<evidence type="ECO:0000256" key="1">
    <source>
        <dbReference type="ARBA" id="ARBA00000085"/>
    </source>
</evidence>
<comment type="subcellular location">
    <subcellularLocation>
        <location evidence="2">Membrane</location>
    </subcellularLocation>
</comment>
<dbReference type="EC" id="2.7.13.3" evidence="3"/>
<evidence type="ECO:0000256" key="7">
    <source>
        <dbReference type="ARBA" id="ARBA00022777"/>
    </source>
</evidence>
<dbReference type="InterPro" id="IPR007890">
    <property type="entry name" value="CHASE2"/>
</dbReference>
<sequence>MEARQQPARAPMARRRAGRLRREWLLLSLAVLALVAGLSLSGALRRVDHLLHDAAMRRHVLPPTDEVVLIAIDDASLEAIGRWPWRRALHAQMLATVAAQGPRAIGLDILFGEADADYPGDDLLLARALDRAGNVVLPVAQRSPHGFGSSVDGPLPLLRTAAAQLGHVQVQVDSDGITRRLYRREGPQSSPWPHMSIALLCAGGEPQPACRGNRPPASGAWVREEPRILTFTAGRPAFTVYSYVDVLKGHLPPGALRDRYVLVGATAVGLGDMLVAPLSDGTRRIPGVELLAHALHAERAQAYLRPLPVELELGLHLGIAAAALLGVALLGPAAGLALSAVLALATLAVALAAPALLGWQPTATPALVGIALAWPLWSWRRLGAAAHFLQLEMQALQLQLPPPAQGKRSYTDALERRIHAVEDASARLRRLHHFISLSLQHLPSPTLACDGAGRILLANDAAEDHLAHVGLPLEGRLVSELLADLRNPCSGEPLLPAGGLDQAAVPPRQEGRDARGRDLLALCQHHRMDARSLWLITLVDLTPMRRAQQQRDQALHFISHDIRAPAASILTLLEMWRSFPGRMSQQQLLERIERHAQASLGMAQGFVRLASAQADTYEQAPFDLAHVLQEALDDAWANAQKKGLGLELAGADEAAPVAGDQSLVLRAVANVLGNAIKFSPAGAAVRCALAAEAGEWVVTIVDQGPGVAPELQARIFEPFRHANHDGANPQGIGLGLAFVRTVLERHGGQVRVRNQEGAGACFELRLPRRTEAA</sequence>
<dbReference type="PANTHER" id="PTHR42878:SF7">
    <property type="entry name" value="SENSOR HISTIDINE KINASE GLRK"/>
    <property type="match status" value="1"/>
</dbReference>
<comment type="catalytic activity">
    <reaction evidence="1">
        <text>ATP + protein L-histidine = ADP + protein N-phospho-L-histidine.</text>
        <dbReference type="EC" id="2.7.13.3"/>
    </reaction>
</comment>
<evidence type="ECO:0000259" key="11">
    <source>
        <dbReference type="PROSITE" id="PS50109"/>
    </source>
</evidence>
<evidence type="ECO:0000256" key="2">
    <source>
        <dbReference type="ARBA" id="ARBA00004370"/>
    </source>
</evidence>
<dbReference type="InterPro" id="IPR004358">
    <property type="entry name" value="Sig_transdc_His_kin-like_C"/>
</dbReference>
<protein>
    <recommendedName>
        <fullName evidence="3">histidine kinase</fullName>
        <ecNumber evidence="3">2.7.13.3</ecNumber>
    </recommendedName>
</protein>
<dbReference type="InterPro" id="IPR000014">
    <property type="entry name" value="PAS"/>
</dbReference>
<evidence type="ECO:0000256" key="6">
    <source>
        <dbReference type="ARBA" id="ARBA00022741"/>
    </source>
</evidence>
<organism evidence="12 13">
    <name type="scientific">Melaminivora alkalimesophila</name>
    <dbReference type="NCBI Taxonomy" id="1165852"/>
    <lineage>
        <taxon>Bacteria</taxon>
        <taxon>Pseudomonadati</taxon>
        <taxon>Pseudomonadota</taxon>
        <taxon>Betaproteobacteria</taxon>
        <taxon>Burkholderiales</taxon>
        <taxon>Comamonadaceae</taxon>
        <taxon>Melaminivora</taxon>
    </lineage>
</organism>
<keyword evidence="7" id="KW-0418">Kinase</keyword>
<dbReference type="Gene3D" id="1.10.287.130">
    <property type="match status" value="1"/>
</dbReference>
<keyword evidence="8" id="KW-0067">ATP-binding</keyword>
<comment type="caution">
    <text evidence="12">The sequence shown here is derived from an EMBL/GenBank/DDBJ whole genome shotgun (WGS) entry which is preliminary data.</text>
</comment>
<dbReference type="InterPro" id="IPR050351">
    <property type="entry name" value="BphY/WalK/GraS-like"/>
</dbReference>
<dbReference type="PANTHER" id="PTHR42878">
    <property type="entry name" value="TWO-COMPONENT HISTIDINE KINASE"/>
    <property type="match status" value="1"/>
</dbReference>
<dbReference type="GO" id="GO:0007234">
    <property type="term" value="P:osmosensory signaling via phosphorelay pathway"/>
    <property type="evidence" value="ECO:0007669"/>
    <property type="project" value="TreeGrafter"/>
</dbReference>
<accession>A0A317RHU2</accession>
<dbReference type="PRINTS" id="PR00344">
    <property type="entry name" value="BCTRLSENSOR"/>
</dbReference>
<evidence type="ECO:0000313" key="12">
    <source>
        <dbReference type="EMBL" id="PWW47722.1"/>
    </source>
</evidence>
<dbReference type="InterPro" id="IPR036890">
    <property type="entry name" value="HATPase_C_sf"/>
</dbReference>
<dbReference type="Pfam" id="PF05226">
    <property type="entry name" value="CHASE2"/>
    <property type="match status" value="1"/>
</dbReference>
<dbReference type="SUPFAM" id="SSF55874">
    <property type="entry name" value="ATPase domain of HSP90 chaperone/DNA topoisomerase II/histidine kinase"/>
    <property type="match status" value="1"/>
</dbReference>
<keyword evidence="6" id="KW-0547">Nucleotide-binding</keyword>
<dbReference type="PIRSF" id="PIRSF037347">
    <property type="entry name" value="STHK_CHASE2_PAS_prd"/>
    <property type="match status" value="1"/>
</dbReference>
<dbReference type="AlphaFoldDB" id="A0A317RHU2"/>
<dbReference type="GO" id="GO:0000155">
    <property type="term" value="F:phosphorelay sensor kinase activity"/>
    <property type="evidence" value="ECO:0007669"/>
    <property type="project" value="InterPro"/>
</dbReference>
<evidence type="ECO:0000256" key="8">
    <source>
        <dbReference type="ARBA" id="ARBA00022840"/>
    </source>
</evidence>
<evidence type="ECO:0000256" key="3">
    <source>
        <dbReference type="ARBA" id="ARBA00012438"/>
    </source>
</evidence>
<dbReference type="Proteomes" id="UP000246483">
    <property type="component" value="Unassembled WGS sequence"/>
</dbReference>
<keyword evidence="5" id="KW-0808">Transferase</keyword>
<evidence type="ECO:0000256" key="5">
    <source>
        <dbReference type="ARBA" id="ARBA00022679"/>
    </source>
</evidence>
<keyword evidence="9" id="KW-0902">Two-component regulatory system</keyword>
<dbReference type="GO" id="GO:0005524">
    <property type="term" value="F:ATP binding"/>
    <property type="evidence" value="ECO:0007669"/>
    <property type="project" value="UniProtKB-KW"/>
</dbReference>
<feature type="transmembrane region" description="Helical" evidence="10">
    <location>
        <begin position="337"/>
        <end position="357"/>
    </location>
</feature>
<evidence type="ECO:0000256" key="9">
    <source>
        <dbReference type="ARBA" id="ARBA00023012"/>
    </source>
</evidence>
<proteinExistence type="predicted"/>
<dbReference type="Pfam" id="PF02518">
    <property type="entry name" value="HATPase_c"/>
    <property type="match status" value="1"/>
</dbReference>
<feature type="transmembrane region" description="Helical" evidence="10">
    <location>
        <begin position="313"/>
        <end position="330"/>
    </location>
</feature>
<dbReference type="EMBL" id="QGUB01000002">
    <property type="protein sequence ID" value="PWW47722.1"/>
    <property type="molecule type" value="Genomic_DNA"/>
</dbReference>
<evidence type="ECO:0000256" key="4">
    <source>
        <dbReference type="ARBA" id="ARBA00022553"/>
    </source>
</evidence>
<dbReference type="SMART" id="SM01080">
    <property type="entry name" value="CHASE2"/>
    <property type="match status" value="1"/>
</dbReference>
<keyword evidence="4" id="KW-0597">Phosphoprotein</keyword>
<name>A0A317RHU2_9BURK</name>
<feature type="domain" description="Histidine kinase" evidence="11">
    <location>
        <begin position="557"/>
        <end position="770"/>
    </location>
</feature>
<dbReference type="PROSITE" id="PS50109">
    <property type="entry name" value="HIS_KIN"/>
    <property type="match status" value="1"/>
</dbReference>
<dbReference type="SUPFAM" id="SSF47384">
    <property type="entry name" value="Homodimeric domain of signal transducing histidine kinase"/>
    <property type="match status" value="1"/>
</dbReference>
<dbReference type="InterPro" id="IPR003594">
    <property type="entry name" value="HATPase_dom"/>
</dbReference>
<dbReference type="InterPro" id="IPR003661">
    <property type="entry name" value="HisK_dim/P_dom"/>
</dbReference>